<evidence type="ECO:0000313" key="2">
    <source>
        <dbReference type="EMBL" id="MCE7509201.1"/>
    </source>
</evidence>
<comment type="caution">
    <text evidence="2">The sequence shown here is derived from an EMBL/GenBank/DDBJ whole genome shotgun (WGS) entry which is preliminary data.</text>
</comment>
<organism evidence="2 3">
    <name type="scientific">Alloalcanivorax xenomutans</name>
    <dbReference type="NCBI Taxonomy" id="1094342"/>
    <lineage>
        <taxon>Bacteria</taxon>
        <taxon>Pseudomonadati</taxon>
        <taxon>Pseudomonadota</taxon>
        <taxon>Gammaproteobacteria</taxon>
        <taxon>Oceanospirillales</taxon>
        <taxon>Alcanivoracaceae</taxon>
        <taxon>Alloalcanivorax</taxon>
    </lineage>
</organism>
<gene>
    <name evidence="2" type="ORF">LZG35_11185</name>
</gene>
<accession>A0A9Q3W4Q9</accession>
<dbReference type="PANTHER" id="PTHR43689:SF8">
    <property type="entry name" value="ALPHA_BETA-HYDROLASES SUPERFAMILY PROTEIN"/>
    <property type="match status" value="1"/>
</dbReference>
<feature type="domain" description="AB hydrolase-1" evidence="1">
    <location>
        <begin position="28"/>
        <end position="246"/>
    </location>
</feature>
<dbReference type="Proteomes" id="UP001107961">
    <property type="component" value="Unassembled WGS sequence"/>
</dbReference>
<name>A0A9Q3W4Q9_9GAMM</name>
<dbReference type="GO" id="GO:0016787">
    <property type="term" value="F:hydrolase activity"/>
    <property type="evidence" value="ECO:0007669"/>
    <property type="project" value="UniProtKB-KW"/>
</dbReference>
<evidence type="ECO:0000313" key="3">
    <source>
        <dbReference type="Proteomes" id="UP001107961"/>
    </source>
</evidence>
<protein>
    <submittedName>
        <fullName evidence="2">Alpha/beta hydrolase</fullName>
    </submittedName>
</protein>
<dbReference type="InterPro" id="IPR029058">
    <property type="entry name" value="AB_hydrolase_fold"/>
</dbReference>
<dbReference type="AlphaFoldDB" id="A0A9Q3W4Q9"/>
<dbReference type="PANTHER" id="PTHR43689">
    <property type="entry name" value="HYDROLASE"/>
    <property type="match status" value="1"/>
</dbReference>
<sequence length="264" mass="28760">MTLTALTVLGVRLEAAWFGPPPDQAATLVLLHEGLGCVALWKAFPQRLAELTGCGVLAYSRAGYGASDPVTLPRPLSYMHEEAREILPRVLDAANVQRAVLVGHSDGASIALINAATVVDPRVRGLVLIAPHVFTEPMGLDSIRGAREAYQSGALRERLARYHRHVDVAFRGWNEAWLDPDFAAWNLRGFIPGIHCPSLLLQGRQDQYGTHKQLDAIEAGCSGPCQVVWLDHCGHSPHREQPEVTLETIRHFVADLALKGAPPS</sequence>
<dbReference type="Pfam" id="PF12697">
    <property type="entry name" value="Abhydrolase_6"/>
    <property type="match status" value="1"/>
</dbReference>
<dbReference type="SUPFAM" id="SSF53474">
    <property type="entry name" value="alpha/beta-Hydrolases"/>
    <property type="match status" value="1"/>
</dbReference>
<keyword evidence="3" id="KW-1185">Reference proteome</keyword>
<reference evidence="2" key="1">
    <citation type="submission" date="2022-01" db="EMBL/GenBank/DDBJ databases">
        <authorList>
            <person name="Karlyshev A.V."/>
            <person name="Jaspars M."/>
        </authorList>
    </citation>
    <scope>NUCLEOTIDE SEQUENCE</scope>
    <source>
        <strain evidence="2">AGSA3-2</strain>
    </source>
</reference>
<dbReference type="EMBL" id="JAJVKT010000012">
    <property type="protein sequence ID" value="MCE7509201.1"/>
    <property type="molecule type" value="Genomic_DNA"/>
</dbReference>
<evidence type="ECO:0000259" key="1">
    <source>
        <dbReference type="Pfam" id="PF12697"/>
    </source>
</evidence>
<dbReference type="InterPro" id="IPR000073">
    <property type="entry name" value="AB_hydrolase_1"/>
</dbReference>
<proteinExistence type="predicted"/>
<dbReference type="RefSeq" id="WP_233925858.1">
    <property type="nucleotide sequence ID" value="NZ_JAJVKT010000012.1"/>
</dbReference>
<keyword evidence="2" id="KW-0378">Hydrolase</keyword>
<dbReference type="Gene3D" id="3.40.50.1820">
    <property type="entry name" value="alpha/beta hydrolase"/>
    <property type="match status" value="1"/>
</dbReference>